<dbReference type="Pfam" id="PF24829">
    <property type="entry name" value="Phage_connect_2"/>
    <property type="match status" value="1"/>
</dbReference>
<dbReference type="InterPro" id="IPR006450">
    <property type="entry name" value="Phage_HK97_gp6-like"/>
</dbReference>
<reference evidence="1 2" key="2">
    <citation type="submission" date="2020-08" db="EMBL/GenBank/DDBJ databases">
        <authorList>
            <person name="Ueki A."/>
            <person name="Tonouchi A."/>
        </authorList>
    </citation>
    <scope>NUCLEOTIDE SEQUENCE [LARGE SCALE GENOMIC DNA]</scope>
    <source>
        <strain evidence="1 2">CTTW</strain>
    </source>
</reference>
<dbReference type="Proteomes" id="UP000515703">
    <property type="component" value="Chromosome"/>
</dbReference>
<dbReference type="NCBIfam" id="TIGR01560">
    <property type="entry name" value="put_DNA_pack"/>
    <property type="match status" value="1"/>
</dbReference>
<dbReference type="KEGG" id="acht:bsdcttw_44550"/>
<gene>
    <name evidence="1" type="ORF">bsdcttw_44550</name>
</gene>
<accession>A0A7M3S9Z7</accession>
<dbReference type="EMBL" id="AP023368">
    <property type="protein sequence ID" value="BCK01415.1"/>
    <property type="molecule type" value="Genomic_DNA"/>
</dbReference>
<keyword evidence="2" id="KW-1185">Reference proteome</keyword>
<proteinExistence type="predicted"/>
<dbReference type="RefSeq" id="WP_185256982.1">
    <property type="nucleotide sequence ID" value="NZ_AP023368.1"/>
</dbReference>
<protein>
    <recommendedName>
        <fullName evidence="3">DNA-packaging protein</fullName>
    </recommendedName>
</protein>
<evidence type="ECO:0000313" key="2">
    <source>
        <dbReference type="Proteomes" id="UP000515703"/>
    </source>
</evidence>
<sequence>MLEKIRNALRIDDDSLDEDLQDTIDACIADLVLSGVSKEKAQPESEDTLILRAVKSFCKSEFSSDDKESQRYREAYETLKIHLCLSQDYTAVI</sequence>
<organism evidence="1 2">
    <name type="scientific">Anaerocolumna chitinilytica</name>
    <dbReference type="NCBI Taxonomy" id="1727145"/>
    <lineage>
        <taxon>Bacteria</taxon>
        <taxon>Bacillati</taxon>
        <taxon>Bacillota</taxon>
        <taxon>Clostridia</taxon>
        <taxon>Lachnospirales</taxon>
        <taxon>Lachnospiraceae</taxon>
        <taxon>Anaerocolumna</taxon>
    </lineage>
</organism>
<reference evidence="1 2" key="1">
    <citation type="submission" date="2020-08" db="EMBL/GenBank/DDBJ databases">
        <title>Draft genome sequencing of an Anaerocolumna strain isolated from anoxic soil subjected to BSD treatment.</title>
        <authorList>
            <person name="Uek A."/>
            <person name="Tonouchi A."/>
        </authorList>
    </citation>
    <scope>NUCLEOTIDE SEQUENCE [LARGE SCALE GENOMIC DNA]</scope>
    <source>
        <strain evidence="1 2">CTTW</strain>
    </source>
</reference>
<evidence type="ECO:0008006" key="3">
    <source>
        <dbReference type="Google" id="ProtNLM"/>
    </source>
</evidence>
<name>A0A7M3S9Z7_9FIRM</name>
<dbReference type="AlphaFoldDB" id="A0A7M3S9Z7"/>
<evidence type="ECO:0000313" key="1">
    <source>
        <dbReference type="EMBL" id="BCK01415.1"/>
    </source>
</evidence>
<dbReference type="InterPro" id="IPR056951">
    <property type="entry name" value="Phage_connect_2"/>
</dbReference>